<dbReference type="InterPro" id="IPR009003">
    <property type="entry name" value="Peptidase_S1_PA"/>
</dbReference>
<keyword evidence="5" id="KW-0720">Serine protease</keyword>
<dbReference type="InterPro" id="IPR001314">
    <property type="entry name" value="Peptidase_S1A"/>
</dbReference>
<dbReference type="PROSITE" id="PS50240">
    <property type="entry name" value="TRYPSIN_DOM"/>
    <property type="match status" value="1"/>
</dbReference>
<comment type="similarity">
    <text evidence="1">Belongs to the peptidase S1 family.</text>
</comment>
<dbReference type="PRINTS" id="PR00722">
    <property type="entry name" value="CHYMOTRYPSIN"/>
</dbReference>
<dbReference type="AlphaFoldDB" id="A0A5N5SZW1"/>
<dbReference type="SUPFAM" id="SSF50494">
    <property type="entry name" value="Trypsin-like serine proteases"/>
    <property type="match status" value="1"/>
</dbReference>
<keyword evidence="2" id="KW-0645">Protease</keyword>
<organism evidence="10 11">
    <name type="scientific">Armadillidium nasatum</name>
    <dbReference type="NCBI Taxonomy" id="96803"/>
    <lineage>
        <taxon>Eukaryota</taxon>
        <taxon>Metazoa</taxon>
        <taxon>Ecdysozoa</taxon>
        <taxon>Arthropoda</taxon>
        <taxon>Crustacea</taxon>
        <taxon>Multicrustacea</taxon>
        <taxon>Malacostraca</taxon>
        <taxon>Eumalacostraca</taxon>
        <taxon>Peracarida</taxon>
        <taxon>Isopoda</taxon>
        <taxon>Oniscidea</taxon>
        <taxon>Crinocheta</taxon>
        <taxon>Armadillidiidae</taxon>
        <taxon>Armadillidium</taxon>
    </lineage>
</organism>
<evidence type="ECO:0000256" key="6">
    <source>
        <dbReference type="ARBA" id="ARBA00023157"/>
    </source>
</evidence>
<dbReference type="Gene3D" id="2.40.10.10">
    <property type="entry name" value="Trypsin-like serine proteases"/>
    <property type="match status" value="2"/>
</dbReference>
<dbReference type="SMART" id="SM00020">
    <property type="entry name" value="Tryp_SPc"/>
    <property type="match status" value="1"/>
</dbReference>
<comment type="catalytic activity">
    <reaction evidence="7">
        <text>Preferential cleavage: Arg-|-Xaa, Lys-|-Xaa.</text>
        <dbReference type="EC" id="3.4.21.4"/>
    </reaction>
</comment>
<evidence type="ECO:0000256" key="8">
    <source>
        <dbReference type="ARBA" id="ARBA00038868"/>
    </source>
</evidence>
<evidence type="ECO:0000256" key="4">
    <source>
        <dbReference type="ARBA" id="ARBA00022801"/>
    </source>
</evidence>
<dbReference type="EC" id="3.4.21.4" evidence="8"/>
<feature type="domain" description="Peptidase S1" evidence="9">
    <location>
        <begin position="119"/>
        <end position="431"/>
    </location>
</feature>
<dbReference type="GO" id="GO:0004252">
    <property type="term" value="F:serine-type endopeptidase activity"/>
    <property type="evidence" value="ECO:0007669"/>
    <property type="project" value="UniProtKB-EC"/>
</dbReference>
<dbReference type="InterPro" id="IPR018114">
    <property type="entry name" value="TRYPSIN_HIS"/>
</dbReference>
<dbReference type="GO" id="GO:0007586">
    <property type="term" value="P:digestion"/>
    <property type="evidence" value="ECO:0007669"/>
    <property type="project" value="UniProtKB-KW"/>
</dbReference>
<sequence>VRIYFPDETRPTEGGIDARIESPSLDGGGVKSPKFGDDWICGYEHVFSLRYSGIMKQREGVPLVYPIYFLNETAEKLAAEGFNIQVNEIGFNDVLCNFTYSNGTFEDTLGYEYIRYLIPVGGEPANVTRAYYMAQIGERKEGKIKWLCDGVLINNRWILSAAHCFTMPGVNPNVVRLGDLDKDDFKDPPLDRTHEFIRDYPILEVVPYPDFNINERYHDISSSFRYPDLFLCIRVLYFLFAYHGIQKLTEIWLELNVTLTGWGATKYNGPKTNRLQEVNLTVFDTTVCHDAYFDIPENRRSYPKGITNDKLLCVGWKEDGKDACGVGIMVLKILSGRYYGFKDACEGDSGAPIVYLKDLDTTNPRRITVKAGKECGISNENPEFPVYVQKREWVLAGIVSRGFGCGIKEFPGLYIPINKPNYLQWIKDIAFKEYV</sequence>
<accession>A0A5N5SZW1</accession>
<evidence type="ECO:0000256" key="7">
    <source>
        <dbReference type="ARBA" id="ARBA00036320"/>
    </source>
</evidence>
<dbReference type="GO" id="GO:0006508">
    <property type="term" value="P:proteolysis"/>
    <property type="evidence" value="ECO:0007669"/>
    <property type="project" value="UniProtKB-KW"/>
</dbReference>
<reference evidence="10 11" key="1">
    <citation type="journal article" date="2019" name="PLoS Biol.">
        <title>Sex chromosomes control vertical transmission of feminizing Wolbachia symbionts in an isopod.</title>
        <authorList>
            <person name="Becking T."/>
            <person name="Chebbi M.A."/>
            <person name="Giraud I."/>
            <person name="Moumen B."/>
            <person name="Laverre T."/>
            <person name="Caubet Y."/>
            <person name="Peccoud J."/>
            <person name="Gilbert C."/>
            <person name="Cordaux R."/>
        </authorList>
    </citation>
    <scope>NUCLEOTIDE SEQUENCE [LARGE SCALE GENOMIC DNA]</scope>
    <source>
        <strain evidence="10">ANa2</strain>
        <tissue evidence="10">Whole body excluding digestive tract and cuticle</tissue>
    </source>
</reference>
<dbReference type="Proteomes" id="UP000326759">
    <property type="component" value="Unassembled WGS sequence"/>
</dbReference>
<dbReference type="CDD" id="cd00190">
    <property type="entry name" value="Tryp_SPc"/>
    <property type="match status" value="1"/>
</dbReference>
<feature type="non-terminal residue" evidence="10">
    <location>
        <position position="1"/>
    </location>
</feature>
<keyword evidence="4" id="KW-0378">Hydrolase</keyword>
<evidence type="ECO:0000256" key="3">
    <source>
        <dbReference type="ARBA" id="ARBA00022757"/>
    </source>
</evidence>
<dbReference type="PANTHER" id="PTHR24276">
    <property type="entry name" value="POLYSERASE-RELATED"/>
    <property type="match status" value="1"/>
</dbReference>
<dbReference type="PANTHER" id="PTHR24276:SF97">
    <property type="entry name" value="GH13245P2-RELATED"/>
    <property type="match status" value="1"/>
</dbReference>
<dbReference type="InterPro" id="IPR050430">
    <property type="entry name" value="Peptidase_S1"/>
</dbReference>
<evidence type="ECO:0000313" key="11">
    <source>
        <dbReference type="Proteomes" id="UP000326759"/>
    </source>
</evidence>
<evidence type="ECO:0000259" key="9">
    <source>
        <dbReference type="PROSITE" id="PS50240"/>
    </source>
</evidence>
<comment type="caution">
    <text evidence="10">The sequence shown here is derived from an EMBL/GenBank/DDBJ whole genome shotgun (WGS) entry which is preliminary data.</text>
</comment>
<dbReference type="EMBL" id="SEYY01016994">
    <property type="protein sequence ID" value="KAB7499736.1"/>
    <property type="molecule type" value="Genomic_DNA"/>
</dbReference>
<evidence type="ECO:0000313" key="10">
    <source>
        <dbReference type="EMBL" id="KAB7499736.1"/>
    </source>
</evidence>
<dbReference type="InterPro" id="IPR001254">
    <property type="entry name" value="Trypsin_dom"/>
</dbReference>
<dbReference type="InterPro" id="IPR043504">
    <property type="entry name" value="Peptidase_S1_PA_chymotrypsin"/>
</dbReference>
<proteinExistence type="inferred from homology"/>
<dbReference type="Pfam" id="PF00089">
    <property type="entry name" value="Trypsin"/>
    <property type="match status" value="3"/>
</dbReference>
<keyword evidence="3" id="KW-0222">Digestion</keyword>
<dbReference type="PROSITE" id="PS00134">
    <property type="entry name" value="TRYPSIN_HIS"/>
    <property type="match status" value="1"/>
</dbReference>
<keyword evidence="6" id="KW-1015">Disulfide bond</keyword>
<evidence type="ECO:0000256" key="2">
    <source>
        <dbReference type="ARBA" id="ARBA00022670"/>
    </source>
</evidence>
<protein>
    <recommendedName>
        <fullName evidence="8">trypsin</fullName>
        <ecNumber evidence="8">3.4.21.4</ecNumber>
    </recommendedName>
</protein>
<evidence type="ECO:0000256" key="1">
    <source>
        <dbReference type="ARBA" id="ARBA00007664"/>
    </source>
</evidence>
<keyword evidence="11" id="KW-1185">Reference proteome</keyword>
<name>A0A5N5SZW1_9CRUS</name>
<gene>
    <name evidence="10" type="ORF">Anas_14144</name>
</gene>
<evidence type="ECO:0000256" key="5">
    <source>
        <dbReference type="ARBA" id="ARBA00022825"/>
    </source>
</evidence>
<dbReference type="OrthoDB" id="10004439at2759"/>